<dbReference type="PATRIC" id="fig|43678.3.peg.1714"/>
<dbReference type="AlphaFoldDB" id="A0A163RT89"/>
<dbReference type="PROSITE" id="PS51192">
    <property type="entry name" value="HELICASE_ATP_BIND_1"/>
    <property type="match status" value="1"/>
</dbReference>
<sequence>MTLAARTPAGAGPGESGEHGTDGHAARARWDTRTVDALLDAWASGDASPSEVFWGAVCAEALSHVAAGHLVPVVGAASVGSGGTGRPADTAGSAGAEGSAGSAGTDGAPRSARWRLGPLDGPSLDRVHALADAVPRDERGAGPRSDADARTALVRAAMDAVADALVREAGASIGVPRGVARGLVAAPGAGEPPVPDQLTDWAHDATALLDPRVAVSLRLEPLVRRTAGARSAEGDGSPADGHSPAGRGRPLPSPTVTESPTQGDPLPPEGDRHEDLATCDWLATVIVRGPTGTRPAADLWASARTGEGALETQEAIGDVLVRLRAGAVAWPPLDGLLDQAVPGSLVLAPADVRELLAEGSASLAATGIAVEWPAHLAGQVRSVAVFSPTEVPGDDPDEERGALPALLGSPGHGRPRSVSSSPMTLTHELTLDGVRLTADEREHLARVHAEGRSAVVQLRGRWVLADPAAATAATRRSPQPVSALDAVAAALTGVARVGDHELAVTPTPWLDRLRAELEDPSPARDVVAPEGLHASLRDYQLDGLRWLARLTGLGLGACLADDMGLGKTVTLIALHLHRARPRPDDAAAQTGEAAGAGPTLVVCPASLLGNWEQEIRRFAPDVAVRRFHGASRDLRGVADGFVLTTYGTVLSDSSQTDPVLAAHRWGLVVADEAQHVKNPGSGTAKALRTVPAEARVALSGTPVENNLTELWAVMDWLVPGLLGSRGQFRRRWADPIEQTRDPVLAEKLSRLVRPFLLRRRKSDPGIAPELPPKTVTDQVVPLTAEQVGLYEGAVRSALEEIDRAEGMGRRAMIGGLLTHLKQICNHPAQYLHEEEPRLSGRSGKLDAFTELVATVRAEEGAILVFTQYVAMARLLESYLARRGVPTMLLHGGTPVAQREQMVARFQATEEMPPVFLLSLKAAGTGLNLTRADHVIHYDRWWNPAVEEQATDRAYRIGQTRPVQVHRLTSEGTIEEHIARMIESKRELADAVLAPGGVEGAISELSTADLAELVSLRGTEGDRFPAGSDTLRAEGDVGDVDVAGDERSSAAGERGRS</sequence>
<dbReference type="PROSITE" id="PS51194">
    <property type="entry name" value="HELICASE_CTER"/>
    <property type="match status" value="1"/>
</dbReference>
<protein>
    <submittedName>
        <fullName evidence="5">RNA polymerase-associated protein RapA</fullName>
    </submittedName>
</protein>
<accession>A0A163RT89</accession>
<dbReference type="InterPro" id="IPR000330">
    <property type="entry name" value="SNF2_N"/>
</dbReference>
<gene>
    <name evidence="5" type="primary">rapA_2</name>
    <name evidence="5" type="ORF">OJAG_16340</name>
</gene>
<evidence type="ECO:0000256" key="2">
    <source>
        <dbReference type="SAM" id="MobiDB-lite"/>
    </source>
</evidence>
<feature type="region of interest" description="Disordered" evidence="2">
    <location>
        <begin position="390"/>
        <end position="422"/>
    </location>
</feature>
<dbReference type="SUPFAM" id="SSF52540">
    <property type="entry name" value="P-loop containing nucleoside triphosphate hydrolases"/>
    <property type="match status" value="2"/>
</dbReference>
<dbReference type="STRING" id="43678.OJAG_16340"/>
<dbReference type="Pfam" id="PF00176">
    <property type="entry name" value="SNF2-rel_dom"/>
    <property type="match status" value="1"/>
</dbReference>
<dbReference type="FunFam" id="3.40.50.10810:FF:000031">
    <property type="entry name" value="Helicase, SNF2/RAD54 family"/>
    <property type="match status" value="1"/>
</dbReference>
<dbReference type="InterPro" id="IPR038718">
    <property type="entry name" value="SNF2-like_sf"/>
</dbReference>
<dbReference type="InterPro" id="IPR022138">
    <property type="entry name" value="DUF3670"/>
</dbReference>
<dbReference type="RefSeq" id="WP_068708072.1">
    <property type="nucleotide sequence ID" value="NZ_LRIE01000067.1"/>
</dbReference>
<dbReference type="EMBL" id="LRIE01000067">
    <property type="protein sequence ID" value="KZM35671.1"/>
    <property type="molecule type" value="Genomic_DNA"/>
</dbReference>
<dbReference type="SMART" id="SM00490">
    <property type="entry name" value="HELICc"/>
    <property type="match status" value="1"/>
</dbReference>
<dbReference type="FunFam" id="3.40.50.300:FF:000533">
    <property type="entry name" value="Helicase, Snf2 family"/>
    <property type="match status" value="1"/>
</dbReference>
<comment type="caution">
    <text evidence="5">The sequence shown here is derived from an EMBL/GenBank/DDBJ whole genome shotgun (WGS) entry which is preliminary data.</text>
</comment>
<dbReference type="InterPro" id="IPR014001">
    <property type="entry name" value="Helicase_ATP-bd"/>
</dbReference>
<dbReference type="InterPro" id="IPR049730">
    <property type="entry name" value="SNF2/RAD54-like_C"/>
</dbReference>
<feature type="region of interest" description="Disordered" evidence="2">
    <location>
        <begin position="226"/>
        <end position="274"/>
    </location>
</feature>
<evidence type="ECO:0000256" key="1">
    <source>
        <dbReference type="ARBA" id="ARBA00022801"/>
    </source>
</evidence>
<evidence type="ECO:0000313" key="6">
    <source>
        <dbReference type="Proteomes" id="UP000076447"/>
    </source>
</evidence>
<dbReference type="PANTHER" id="PTHR10799">
    <property type="entry name" value="SNF2/RAD54 HELICASE FAMILY"/>
    <property type="match status" value="1"/>
</dbReference>
<evidence type="ECO:0000259" key="3">
    <source>
        <dbReference type="PROSITE" id="PS51192"/>
    </source>
</evidence>
<feature type="compositionally biased region" description="Basic and acidic residues" evidence="2">
    <location>
        <begin position="16"/>
        <end position="26"/>
    </location>
</feature>
<proteinExistence type="predicted"/>
<dbReference type="CDD" id="cd18793">
    <property type="entry name" value="SF2_C_SNF"/>
    <property type="match status" value="1"/>
</dbReference>
<feature type="region of interest" description="Disordered" evidence="2">
    <location>
        <begin position="1019"/>
        <end position="1056"/>
    </location>
</feature>
<feature type="domain" description="Helicase C-terminal" evidence="4">
    <location>
        <begin position="847"/>
        <end position="1005"/>
    </location>
</feature>
<feature type="region of interest" description="Disordered" evidence="2">
    <location>
        <begin position="79"/>
        <end position="120"/>
    </location>
</feature>
<dbReference type="InterPro" id="IPR001650">
    <property type="entry name" value="Helicase_C-like"/>
</dbReference>
<dbReference type="GO" id="GO:0016787">
    <property type="term" value="F:hydrolase activity"/>
    <property type="evidence" value="ECO:0007669"/>
    <property type="project" value="UniProtKB-KW"/>
</dbReference>
<feature type="compositionally biased region" description="Basic and acidic residues" evidence="2">
    <location>
        <begin position="1043"/>
        <end position="1056"/>
    </location>
</feature>
<reference evidence="5 6" key="1">
    <citation type="submission" date="2016-01" db="EMBL/GenBank/DDBJ databases">
        <title>Genome sequence of Oerskovia enterophila VJag, an agar and cellulose degrading bacterium.</title>
        <authorList>
            <person name="Poehlein A."/>
            <person name="Jag V."/>
            <person name="Bengelsdorf F."/>
            <person name="Duerre P."/>
            <person name="Daniel R."/>
        </authorList>
    </citation>
    <scope>NUCLEOTIDE SEQUENCE [LARGE SCALE GENOMIC DNA]</scope>
    <source>
        <strain evidence="5 6">VJag</strain>
    </source>
</reference>
<feature type="compositionally biased region" description="Low complexity" evidence="2">
    <location>
        <begin position="88"/>
        <end position="108"/>
    </location>
</feature>
<dbReference type="Gene3D" id="3.40.50.300">
    <property type="entry name" value="P-loop containing nucleotide triphosphate hydrolases"/>
    <property type="match status" value="1"/>
</dbReference>
<evidence type="ECO:0000259" key="4">
    <source>
        <dbReference type="PROSITE" id="PS51194"/>
    </source>
</evidence>
<feature type="domain" description="Helicase ATP-binding" evidence="3">
    <location>
        <begin position="548"/>
        <end position="720"/>
    </location>
</feature>
<dbReference type="Proteomes" id="UP000076447">
    <property type="component" value="Unassembled WGS sequence"/>
</dbReference>
<dbReference type="GO" id="GO:0005524">
    <property type="term" value="F:ATP binding"/>
    <property type="evidence" value="ECO:0007669"/>
    <property type="project" value="InterPro"/>
</dbReference>
<evidence type="ECO:0000313" key="5">
    <source>
        <dbReference type="EMBL" id="KZM35671.1"/>
    </source>
</evidence>
<name>A0A163RT89_9CELL</name>
<dbReference type="Gene3D" id="3.40.50.10810">
    <property type="entry name" value="Tandem AAA-ATPase domain"/>
    <property type="match status" value="1"/>
</dbReference>
<dbReference type="InterPro" id="IPR027417">
    <property type="entry name" value="P-loop_NTPase"/>
</dbReference>
<dbReference type="Pfam" id="PF00271">
    <property type="entry name" value="Helicase_C"/>
    <property type="match status" value="1"/>
</dbReference>
<organism evidence="5 6">
    <name type="scientific">Oerskovia enterophila</name>
    <dbReference type="NCBI Taxonomy" id="43678"/>
    <lineage>
        <taxon>Bacteria</taxon>
        <taxon>Bacillati</taxon>
        <taxon>Actinomycetota</taxon>
        <taxon>Actinomycetes</taxon>
        <taxon>Micrococcales</taxon>
        <taxon>Cellulomonadaceae</taxon>
        <taxon>Oerskovia</taxon>
    </lineage>
</organism>
<dbReference type="Pfam" id="PF12419">
    <property type="entry name" value="DUF3670"/>
    <property type="match status" value="1"/>
</dbReference>
<keyword evidence="1" id="KW-0378">Hydrolase</keyword>
<dbReference type="SMART" id="SM00487">
    <property type="entry name" value="DEXDc"/>
    <property type="match status" value="1"/>
</dbReference>
<feature type="region of interest" description="Disordered" evidence="2">
    <location>
        <begin position="1"/>
        <end position="26"/>
    </location>
</feature>